<gene>
    <name evidence="2" type="ORF">LCOR_04290.1</name>
</gene>
<dbReference type="AlphaFoldDB" id="A0A068RS55"/>
<feature type="compositionally biased region" description="Acidic residues" evidence="1">
    <location>
        <begin position="67"/>
        <end position="76"/>
    </location>
</feature>
<feature type="compositionally biased region" description="Basic and acidic residues" evidence="1">
    <location>
        <begin position="28"/>
        <end position="37"/>
    </location>
</feature>
<sequence>MRPRDDYQPPSDASSNTIHIFTDEEEYLTERRERLDELSTEATASIGGSEMASSDDRFASDLSSLIDDADADDEDSSDRGSSSSRSTDTNDNDKDDDTIHDLQPRVKRIHKRRRMS</sequence>
<dbReference type="VEuPathDB" id="FungiDB:LCOR_04290.1"/>
<feature type="region of interest" description="Disordered" evidence="1">
    <location>
        <begin position="1"/>
        <end position="116"/>
    </location>
</feature>
<organism evidence="2 3">
    <name type="scientific">Lichtheimia corymbifera JMRC:FSU:9682</name>
    <dbReference type="NCBI Taxonomy" id="1263082"/>
    <lineage>
        <taxon>Eukaryota</taxon>
        <taxon>Fungi</taxon>
        <taxon>Fungi incertae sedis</taxon>
        <taxon>Mucoromycota</taxon>
        <taxon>Mucoromycotina</taxon>
        <taxon>Mucoromycetes</taxon>
        <taxon>Mucorales</taxon>
        <taxon>Lichtheimiaceae</taxon>
        <taxon>Lichtheimia</taxon>
    </lineage>
</organism>
<name>A0A068RS55_9FUNG</name>
<comment type="caution">
    <text evidence="2">The sequence shown here is derived from an EMBL/GenBank/DDBJ whole genome shotgun (WGS) entry which is preliminary data.</text>
</comment>
<protein>
    <submittedName>
        <fullName evidence="2">Uncharacterized protein</fullName>
    </submittedName>
</protein>
<accession>A0A068RS55</accession>
<keyword evidence="3" id="KW-1185">Reference proteome</keyword>
<dbReference type="EMBL" id="CBTN010000015">
    <property type="protein sequence ID" value="CDH52854.1"/>
    <property type="molecule type" value="Genomic_DNA"/>
</dbReference>
<proteinExistence type="predicted"/>
<dbReference type="Proteomes" id="UP000027586">
    <property type="component" value="Unassembled WGS sequence"/>
</dbReference>
<evidence type="ECO:0000313" key="3">
    <source>
        <dbReference type="Proteomes" id="UP000027586"/>
    </source>
</evidence>
<reference evidence="2" key="1">
    <citation type="submission" date="2013-08" db="EMBL/GenBank/DDBJ databases">
        <title>Gene expansion shapes genome architecture in the human pathogen Lichtheimia corymbifera: an evolutionary genomics analysis in the ancient terrestrial Mucorales (Mucoromycotina).</title>
        <authorList>
            <person name="Schwartze V.U."/>
            <person name="Winter S."/>
            <person name="Shelest E."/>
            <person name="Marcet-Houben M."/>
            <person name="Horn F."/>
            <person name="Wehner S."/>
            <person name="Hoffmann K."/>
            <person name="Riege K."/>
            <person name="Sammeth M."/>
            <person name="Nowrousian M."/>
            <person name="Valiante V."/>
            <person name="Linde J."/>
            <person name="Jacobsen I.D."/>
            <person name="Marz M."/>
            <person name="Brakhage A.A."/>
            <person name="Gabaldon T."/>
            <person name="Bocker S."/>
            <person name="Voigt K."/>
        </authorList>
    </citation>
    <scope>NUCLEOTIDE SEQUENCE [LARGE SCALE GENOMIC DNA]</scope>
    <source>
        <strain evidence="2">FSU 9682</strain>
    </source>
</reference>
<evidence type="ECO:0000256" key="1">
    <source>
        <dbReference type="SAM" id="MobiDB-lite"/>
    </source>
</evidence>
<feature type="compositionally biased region" description="Basic residues" evidence="1">
    <location>
        <begin position="105"/>
        <end position="116"/>
    </location>
</feature>
<feature type="compositionally biased region" description="Low complexity" evidence="1">
    <location>
        <begin position="79"/>
        <end position="89"/>
    </location>
</feature>
<evidence type="ECO:0000313" key="2">
    <source>
        <dbReference type="EMBL" id="CDH52854.1"/>
    </source>
</evidence>